<proteinExistence type="predicted"/>
<dbReference type="InterPro" id="IPR029016">
    <property type="entry name" value="GAF-like_dom_sf"/>
</dbReference>
<dbReference type="Pfam" id="PF09339">
    <property type="entry name" value="HTH_IclR"/>
    <property type="match status" value="1"/>
</dbReference>
<dbReference type="PANTHER" id="PTHR30136:SF24">
    <property type="entry name" value="HTH-TYPE TRANSCRIPTIONAL REPRESSOR ALLR"/>
    <property type="match status" value="1"/>
</dbReference>
<evidence type="ECO:0000256" key="2">
    <source>
        <dbReference type="ARBA" id="ARBA00023125"/>
    </source>
</evidence>
<dbReference type="PATRIC" id="fig|1397108.4.peg.401"/>
<dbReference type="InterPro" id="IPR050707">
    <property type="entry name" value="HTH_MetabolicPath_Reg"/>
</dbReference>
<dbReference type="RefSeq" id="WP_062215196.1">
    <property type="nucleotide sequence ID" value="NZ_CP012023.1"/>
</dbReference>
<dbReference type="KEGG" id="cmar:IMCC12053_386"/>
<accession>A0A0P0A7G8</accession>
<dbReference type="SUPFAM" id="SSF55781">
    <property type="entry name" value="GAF domain-like"/>
    <property type="match status" value="1"/>
</dbReference>
<reference evidence="4 5" key="1">
    <citation type="submission" date="2015-05" db="EMBL/GenBank/DDBJ databases">
        <authorList>
            <person name="Wang D.B."/>
            <person name="Wang M."/>
        </authorList>
    </citation>
    <scope>NUCLEOTIDE SEQUENCE [LARGE SCALE GENOMIC DNA]</scope>
    <source>
        <strain evidence="4 5">IMCC 12053</strain>
    </source>
</reference>
<keyword evidence="5" id="KW-1185">Reference proteome</keyword>
<name>A0A0P0A7G8_9RHOB</name>
<dbReference type="GO" id="GO:0003700">
    <property type="term" value="F:DNA-binding transcription factor activity"/>
    <property type="evidence" value="ECO:0007669"/>
    <property type="project" value="TreeGrafter"/>
</dbReference>
<gene>
    <name evidence="4" type="ORF">IMCC12053_386</name>
</gene>
<keyword evidence="3" id="KW-0804">Transcription</keyword>
<dbReference type="InterPro" id="IPR014757">
    <property type="entry name" value="Tscrpt_reg_IclR_C"/>
</dbReference>
<dbReference type="SMART" id="SM00346">
    <property type="entry name" value="HTH_ICLR"/>
    <property type="match status" value="1"/>
</dbReference>
<dbReference type="Gene3D" id="1.10.10.10">
    <property type="entry name" value="Winged helix-like DNA-binding domain superfamily/Winged helix DNA-binding domain"/>
    <property type="match status" value="1"/>
</dbReference>
<sequence length="256" mass="27933">MKQKIGNVQSVQRAMTLLKLLAASDEGRRVSDLAKESELAVSTAHRLLTTLEDENFAYFDPERTLWHVGRAAYSVGSAYVQKYNFVTPALPYLRKLRDETRETANLGILDGEQIVTISQVESREIVRAISPTGGRVPAFCSGMGKAILATWCDGQIERFALQAGFHPMTPRSHRNLETLMTEIRHIREVGYAVDDEEHASGLRCVAGVVLSRAGDAVCAISVSALSSRLSGERINEVGVRIKGMAQSLTDTLSGAA</sequence>
<dbReference type="Gene3D" id="3.30.450.40">
    <property type="match status" value="1"/>
</dbReference>
<dbReference type="PANTHER" id="PTHR30136">
    <property type="entry name" value="HELIX-TURN-HELIX TRANSCRIPTIONAL REGULATOR, ICLR FAMILY"/>
    <property type="match status" value="1"/>
</dbReference>
<dbReference type="STRING" id="1397108.IMCC12053_386"/>
<dbReference type="PROSITE" id="PS51078">
    <property type="entry name" value="ICLR_ED"/>
    <property type="match status" value="1"/>
</dbReference>
<keyword evidence="1" id="KW-0805">Transcription regulation</keyword>
<evidence type="ECO:0000313" key="4">
    <source>
        <dbReference type="EMBL" id="ALI54335.1"/>
    </source>
</evidence>
<dbReference type="InterPro" id="IPR036390">
    <property type="entry name" value="WH_DNA-bd_sf"/>
</dbReference>
<dbReference type="Proteomes" id="UP000064920">
    <property type="component" value="Chromosome"/>
</dbReference>
<keyword evidence="2" id="KW-0238">DNA-binding</keyword>
<organism evidence="4 5">
    <name type="scientific">Celeribacter marinus</name>
    <dbReference type="NCBI Taxonomy" id="1397108"/>
    <lineage>
        <taxon>Bacteria</taxon>
        <taxon>Pseudomonadati</taxon>
        <taxon>Pseudomonadota</taxon>
        <taxon>Alphaproteobacteria</taxon>
        <taxon>Rhodobacterales</taxon>
        <taxon>Roseobacteraceae</taxon>
        <taxon>Celeribacter</taxon>
    </lineage>
</organism>
<dbReference type="EMBL" id="CP012023">
    <property type="protein sequence ID" value="ALI54335.1"/>
    <property type="molecule type" value="Genomic_DNA"/>
</dbReference>
<dbReference type="GO" id="GO:0045892">
    <property type="term" value="P:negative regulation of DNA-templated transcription"/>
    <property type="evidence" value="ECO:0007669"/>
    <property type="project" value="TreeGrafter"/>
</dbReference>
<dbReference type="AlphaFoldDB" id="A0A0P0A7G8"/>
<dbReference type="OrthoDB" id="9807558at2"/>
<protein>
    <submittedName>
        <fullName evidence="4">Transcriptional regulator, IclR family</fullName>
    </submittedName>
</protein>
<dbReference type="SUPFAM" id="SSF46785">
    <property type="entry name" value="Winged helix' DNA-binding domain"/>
    <property type="match status" value="1"/>
</dbReference>
<dbReference type="InterPro" id="IPR036388">
    <property type="entry name" value="WH-like_DNA-bd_sf"/>
</dbReference>
<dbReference type="Pfam" id="PF01614">
    <property type="entry name" value="IclR_C"/>
    <property type="match status" value="1"/>
</dbReference>
<evidence type="ECO:0000256" key="3">
    <source>
        <dbReference type="ARBA" id="ARBA00023163"/>
    </source>
</evidence>
<evidence type="ECO:0000256" key="1">
    <source>
        <dbReference type="ARBA" id="ARBA00023015"/>
    </source>
</evidence>
<evidence type="ECO:0000313" key="5">
    <source>
        <dbReference type="Proteomes" id="UP000064920"/>
    </source>
</evidence>
<dbReference type="GO" id="GO:0003677">
    <property type="term" value="F:DNA binding"/>
    <property type="evidence" value="ECO:0007669"/>
    <property type="project" value="UniProtKB-KW"/>
</dbReference>
<dbReference type="PROSITE" id="PS51077">
    <property type="entry name" value="HTH_ICLR"/>
    <property type="match status" value="1"/>
</dbReference>
<dbReference type="InterPro" id="IPR005471">
    <property type="entry name" value="Tscrpt_reg_IclR_N"/>
</dbReference>